<feature type="compositionally biased region" description="Basic and acidic residues" evidence="1">
    <location>
        <begin position="20"/>
        <end position="31"/>
    </location>
</feature>
<evidence type="ECO:0000313" key="3">
    <source>
        <dbReference type="Proteomes" id="UP000030762"/>
    </source>
</evidence>
<proteinExistence type="predicted"/>
<dbReference type="VEuPathDB" id="FungiDB:SDRG_02700"/>
<dbReference type="EMBL" id="JH767137">
    <property type="protein sequence ID" value="EQC40044.1"/>
    <property type="molecule type" value="Genomic_DNA"/>
</dbReference>
<dbReference type="Proteomes" id="UP000030762">
    <property type="component" value="Unassembled WGS sequence"/>
</dbReference>
<dbReference type="OrthoDB" id="77915at2759"/>
<accession>T0QPL3</accession>
<keyword evidence="3" id="KW-1185">Reference proteome</keyword>
<gene>
    <name evidence="2" type="ORF">SDRG_02700</name>
</gene>
<dbReference type="RefSeq" id="XP_008606518.1">
    <property type="nucleotide sequence ID" value="XM_008608296.1"/>
</dbReference>
<protein>
    <submittedName>
        <fullName evidence="2">Uncharacterized protein</fullName>
    </submittedName>
</protein>
<sequence length="95" mass="10581">MSARVTKQILRATVLVDEPSKTKGKAADGSKVKSKSGVAAKTKPLKKRRQFLDEARIERSKSDNTAKNIAVLTKLTKTPKAQDLMKKILKQTQRF</sequence>
<name>T0QPL3_SAPDV</name>
<feature type="region of interest" description="Disordered" evidence="1">
    <location>
        <begin position="20"/>
        <end position="44"/>
    </location>
</feature>
<reference evidence="2 3" key="1">
    <citation type="submission" date="2012-04" db="EMBL/GenBank/DDBJ databases">
        <title>The Genome Sequence of Saprolegnia declina VS20.</title>
        <authorList>
            <consortium name="The Broad Institute Genome Sequencing Platform"/>
            <person name="Russ C."/>
            <person name="Nusbaum C."/>
            <person name="Tyler B."/>
            <person name="van West P."/>
            <person name="Dieguez-Uribeondo J."/>
            <person name="de Bruijn I."/>
            <person name="Tripathy S."/>
            <person name="Jiang R."/>
            <person name="Young S.K."/>
            <person name="Zeng Q."/>
            <person name="Gargeya S."/>
            <person name="Fitzgerald M."/>
            <person name="Haas B."/>
            <person name="Abouelleil A."/>
            <person name="Alvarado L."/>
            <person name="Arachchi H.M."/>
            <person name="Berlin A."/>
            <person name="Chapman S.B."/>
            <person name="Goldberg J."/>
            <person name="Griggs A."/>
            <person name="Gujja S."/>
            <person name="Hansen M."/>
            <person name="Howarth C."/>
            <person name="Imamovic A."/>
            <person name="Larimer J."/>
            <person name="McCowen C."/>
            <person name="Montmayeur A."/>
            <person name="Murphy C."/>
            <person name="Neiman D."/>
            <person name="Pearson M."/>
            <person name="Priest M."/>
            <person name="Roberts A."/>
            <person name="Saif S."/>
            <person name="Shea T."/>
            <person name="Sisk P."/>
            <person name="Sykes S."/>
            <person name="Wortman J."/>
            <person name="Nusbaum C."/>
            <person name="Birren B."/>
        </authorList>
    </citation>
    <scope>NUCLEOTIDE SEQUENCE [LARGE SCALE GENOMIC DNA]</scope>
    <source>
        <strain evidence="2 3">VS20</strain>
    </source>
</reference>
<dbReference type="AlphaFoldDB" id="T0QPL3"/>
<evidence type="ECO:0000313" key="2">
    <source>
        <dbReference type="EMBL" id="EQC40044.1"/>
    </source>
</evidence>
<dbReference type="GeneID" id="19943427"/>
<dbReference type="InParanoid" id="T0QPL3"/>
<evidence type="ECO:0000256" key="1">
    <source>
        <dbReference type="SAM" id="MobiDB-lite"/>
    </source>
</evidence>
<organism evidence="2 3">
    <name type="scientific">Saprolegnia diclina (strain VS20)</name>
    <dbReference type="NCBI Taxonomy" id="1156394"/>
    <lineage>
        <taxon>Eukaryota</taxon>
        <taxon>Sar</taxon>
        <taxon>Stramenopiles</taxon>
        <taxon>Oomycota</taxon>
        <taxon>Saprolegniomycetes</taxon>
        <taxon>Saprolegniales</taxon>
        <taxon>Saprolegniaceae</taxon>
        <taxon>Saprolegnia</taxon>
    </lineage>
</organism>